<keyword evidence="2" id="KW-1003">Cell membrane</keyword>
<organism evidence="8 9">
    <name type="scientific">Haloarcula mannanilytica</name>
    <dbReference type="NCBI Taxonomy" id="2509225"/>
    <lineage>
        <taxon>Archaea</taxon>
        <taxon>Methanobacteriati</taxon>
        <taxon>Methanobacteriota</taxon>
        <taxon>Stenosarchaea group</taxon>
        <taxon>Halobacteria</taxon>
        <taxon>Halobacteriales</taxon>
        <taxon>Haloarculaceae</taxon>
        <taxon>Haloarcula</taxon>
    </lineage>
</organism>
<feature type="transmembrane region" description="Helical" evidence="6">
    <location>
        <begin position="429"/>
        <end position="447"/>
    </location>
</feature>
<keyword evidence="4 6" id="KW-1133">Transmembrane helix</keyword>
<dbReference type="Gene3D" id="3.40.50.12370">
    <property type="match status" value="1"/>
</dbReference>
<evidence type="ECO:0000313" key="9">
    <source>
        <dbReference type="Proteomes" id="UP000304382"/>
    </source>
</evidence>
<feature type="transmembrane region" description="Helical" evidence="6">
    <location>
        <begin position="402"/>
        <end position="423"/>
    </location>
</feature>
<dbReference type="PANTHER" id="PTHR42770:SF11">
    <property type="entry name" value="INNER MEMBRANE TRANSPORT PROTEIN YBAT"/>
    <property type="match status" value="1"/>
</dbReference>
<proteinExistence type="predicted"/>
<feature type="transmembrane region" description="Helical" evidence="6">
    <location>
        <begin position="330"/>
        <end position="352"/>
    </location>
</feature>
<dbReference type="RefSeq" id="WP_137682793.1">
    <property type="nucleotide sequence ID" value="NZ_BIXZ01000001.1"/>
</dbReference>
<evidence type="ECO:0000256" key="5">
    <source>
        <dbReference type="ARBA" id="ARBA00023136"/>
    </source>
</evidence>
<name>A0A4C2EIK9_9EURY</name>
<dbReference type="InterPro" id="IPR006016">
    <property type="entry name" value="UspA"/>
</dbReference>
<dbReference type="EMBL" id="BIXZ01000001">
    <property type="protein sequence ID" value="GCF13160.1"/>
    <property type="molecule type" value="Genomic_DNA"/>
</dbReference>
<gene>
    <name evidence="8" type="ORF">Harman_10950</name>
</gene>
<feature type="domain" description="UspA" evidence="7">
    <location>
        <begin position="664"/>
        <end position="738"/>
    </location>
</feature>
<dbReference type="SUPFAM" id="SSF52402">
    <property type="entry name" value="Adenine nucleotide alpha hydrolases-like"/>
    <property type="match status" value="2"/>
</dbReference>
<feature type="transmembrane region" description="Helical" evidence="6">
    <location>
        <begin position="85"/>
        <end position="104"/>
    </location>
</feature>
<dbReference type="InterPro" id="IPR002293">
    <property type="entry name" value="AA/rel_permease1"/>
</dbReference>
<keyword evidence="9" id="KW-1185">Reference proteome</keyword>
<comment type="caution">
    <text evidence="8">The sequence shown here is derived from an EMBL/GenBank/DDBJ whole genome shotgun (WGS) entry which is preliminary data.</text>
</comment>
<evidence type="ECO:0000256" key="1">
    <source>
        <dbReference type="ARBA" id="ARBA00004651"/>
    </source>
</evidence>
<dbReference type="Proteomes" id="UP000304382">
    <property type="component" value="Unassembled WGS sequence"/>
</dbReference>
<dbReference type="PANTHER" id="PTHR42770">
    <property type="entry name" value="AMINO ACID TRANSPORTER-RELATED"/>
    <property type="match status" value="1"/>
</dbReference>
<dbReference type="GO" id="GO:0005886">
    <property type="term" value="C:plasma membrane"/>
    <property type="evidence" value="ECO:0007669"/>
    <property type="project" value="UniProtKB-SubCell"/>
</dbReference>
<reference evidence="8 9" key="1">
    <citation type="submission" date="2019-02" db="EMBL/GenBank/DDBJ databases">
        <title>Haloarcula mannanilyticum sp. nov., a mannan degrading haloarchaeon isolated from commercial salt.</title>
        <authorList>
            <person name="Enomoto S."/>
            <person name="Shimane Y."/>
            <person name="Kamekura M."/>
            <person name="Ito T."/>
            <person name="Moriya O."/>
            <person name="Ihara K."/>
            <person name="Takahashi-Ando N."/>
            <person name="Fukushima Y."/>
            <person name="Yoshida Y."/>
            <person name="Usama R."/>
            <person name="Takai K."/>
            <person name="Minegishi H."/>
        </authorList>
    </citation>
    <scope>NUCLEOTIDE SEQUENCE [LARGE SCALE GENOMIC DNA]</scope>
    <source>
        <strain evidence="8 9">MD130-1</strain>
    </source>
</reference>
<keyword evidence="3 6" id="KW-0812">Transmembrane</keyword>
<dbReference type="OrthoDB" id="43026at2157"/>
<feature type="transmembrane region" description="Helical" evidence="6">
    <location>
        <begin position="12"/>
        <end position="37"/>
    </location>
</feature>
<feature type="transmembrane region" description="Helical" evidence="6">
    <location>
        <begin position="229"/>
        <end position="249"/>
    </location>
</feature>
<feature type="transmembrane region" description="Helical" evidence="6">
    <location>
        <begin position="195"/>
        <end position="217"/>
    </location>
</feature>
<dbReference type="Pfam" id="PF13520">
    <property type="entry name" value="AA_permease_2"/>
    <property type="match status" value="1"/>
</dbReference>
<dbReference type="GO" id="GO:0022857">
    <property type="term" value="F:transmembrane transporter activity"/>
    <property type="evidence" value="ECO:0007669"/>
    <property type="project" value="InterPro"/>
</dbReference>
<evidence type="ECO:0000256" key="6">
    <source>
        <dbReference type="SAM" id="Phobius"/>
    </source>
</evidence>
<dbReference type="AlphaFoldDB" id="A0A4C2EIK9"/>
<dbReference type="InterPro" id="IPR050367">
    <property type="entry name" value="APC_superfamily"/>
</dbReference>
<evidence type="ECO:0000313" key="8">
    <source>
        <dbReference type="EMBL" id="GCF13160.1"/>
    </source>
</evidence>
<protein>
    <submittedName>
        <fullName evidence="8">Amino acid transporter</fullName>
    </submittedName>
</protein>
<sequence>MVEHTRTLDFKIAFAIGLGTMIAAGIFSLSGTAVAAIGSSAVIAFVIAAVIAGVTAAAYSEFASVYSENGGGYLFCSRTFEDRDLLTYSIGMSLFLGYTGTTAFYLATMDEWVVRFILPESLHFLPHGTAGVATALLLGTLNARGTEESGSFQLIVTGAKVAVLFAFIGGAFAFRGPSVAVGKFAANFGGGPVDILTISALAFITFFGFSAIAASAGEIIEPKRTVPRAIAASMLTVTVLYAFVIIAMVNSPIPAEVIAQEGETAMGRVAASFLGSIGESLIVAGAIFSMVSASNASILAASSIGSLMGTRGQAPRRFSRIHPDYGTPSWSVATATVTIVALIVFFIALFPAEGGLLAGLGLHLGLNALTGFATLNLLLPLAVVNVALIYSRRRFPDITRGFRVPGVPIVPVIGVLANLGLIYNLPPKGVVTGLVLTAAMVVAYLAWGGAPETEDLLREVVPETPASRGAVEGTETEAPADAGGFRVLVPVARPDRAVRYVELAAALAKVSDEDPIVHVLNVTQVPDQTPWESVQDTAKARTERIRSELDENDYGAELFIEGHTCRDVAFDILQTARDDDADLILMGYPERHQDVTETVEREAPCDVFFADQATTADDLDVINIGAGGGPHHQAVLPLVNALGQRGSELHLINVSTEDEGSNEASGTTLDALEGVETTQVHNVRAGSVADGLVETAAENGGVLVIGASRDRWLRQALFGSTPDEVIALAAERDVPVLVYASQTGVSGRLSERLFPVARYLRKRLSRSSPKQGSSPDWN</sequence>
<evidence type="ECO:0000256" key="4">
    <source>
        <dbReference type="ARBA" id="ARBA00022989"/>
    </source>
</evidence>
<feature type="domain" description="UspA" evidence="7">
    <location>
        <begin position="486"/>
        <end position="607"/>
    </location>
</feature>
<dbReference type="CDD" id="cd00293">
    <property type="entry name" value="USP-like"/>
    <property type="match status" value="2"/>
</dbReference>
<evidence type="ECO:0000256" key="2">
    <source>
        <dbReference type="ARBA" id="ARBA00022475"/>
    </source>
</evidence>
<comment type="subcellular location">
    <subcellularLocation>
        <location evidence="1">Cell membrane</location>
        <topology evidence="1">Multi-pass membrane protein</topology>
    </subcellularLocation>
</comment>
<feature type="transmembrane region" description="Helical" evidence="6">
    <location>
        <begin position="43"/>
        <end position="64"/>
    </location>
</feature>
<feature type="transmembrane region" description="Helical" evidence="6">
    <location>
        <begin position="154"/>
        <end position="175"/>
    </location>
</feature>
<keyword evidence="5 6" id="KW-0472">Membrane</keyword>
<evidence type="ECO:0000259" key="7">
    <source>
        <dbReference type="Pfam" id="PF00582"/>
    </source>
</evidence>
<dbReference type="Gene3D" id="1.20.1740.10">
    <property type="entry name" value="Amino acid/polyamine transporter I"/>
    <property type="match status" value="1"/>
</dbReference>
<feature type="transmembrane region" description="Helical" evidence="6">
    <location>
        <begin position="124"/>
        <end position="142"/>
    </location>
</feature>
<dbReference type="Pfam" id="PF00582">
    <property type="entry name" value="Usp"/>
    <property type="match status" value="2"/>
</dbReference>
<accession>A0A4C2EIK9</accession>
<evidence type="ECO:0000256" key="3">
    <source>
        <dbReference type="ARBA" id="ARBA00022692"/>
    </source>
</evidence>
<feature type="transmembrane region" description="Helical" evidence="6">
    <location>
        <begin position="364"/>
        <end position="390"/>
    </location>
</feature>